<keyword evidence="6" id="KW-0136">Cellulose degradation</keyword>
<comment type="catalytic activity">
    <reaction evidence="14">
        <text>[(1-&gt;4)-beta-D-glucosyl]n+m + reduced acceptor + O2 = 4-dehydro-beta-D-glucosyl-[(1-&gt;4)-beta-D-glucosyl]n-1 + [(1-&gt;4)-beta-D-glucosyl]m + acceptor + H2O.</text>
        <dbReference type="EC" id="1.14.99.56"/>
    </reaction>
</comment>
<evidence type="ECO:0000256" key="8">
    <source>
        <dbReference type="ARBA" id="ARBA00023008"/>
    </source>
</evidence>
<evidence type="ECO:0000256" key="13">
    <source>
        <dbReference type="ARBA" id="ARBA00044502"/>
    </source>
</evidence>
<dbReference type="CDD" id="cd21175">
    <property type="entry name" value="LPMO_AA9"/>
    <property type="match status" value="1"/>
</dbReference>
<evidence type="ECO:0000259" key="17">
    <source>
        <dbReference type="Pfam" id="PF03443"/>
    </source>
</evidence>
<gene>
    <name evidence="18" type="ORF">BT63DRAFT_454820</name>
</gene>
<dbReference type="GO" id="GO:0005576">
    <property type="term" value="C:extracellular region"/>
    <property type="evidence" value="ECO:0007669"/>
    <property type="project" value="UniProtKB-SubCell"/>
</dbReference>
<dbReference type="GO" id="GO:0030245">
    <property type="term" value="P:cellulose catabolic process"/>
    <property type="evidence" value="ECO:0007669"/>
    <property type="project" value="UniProtKB-KW"/>
</dbReference>
<keyword evidence="5 16" id="KW-0732">Signal</keyword>
<evidence type="ECO:0000256" key="1">
    <source>
        <dbReference type="ARBA" id="ARBA00001973"/>
    </source>
</evidence>
<keyword evidence="10" id="KW-1015">Disulfide bond</keyword>
<reference evidence="18" key="1">
    <citation type="journal article" date="2020" name="Stud. Mycol.">
        <title>101 Dothideomycetes genomes: a test case for predicting lifestyles and emergence of pathogens.</title>
        <authorList>
            <person name="Haridas S."/>
            <person name="Albert R."/>
            <person name="Binder M."/>
            <person name="Bloem J."/>
            <person name="Labutti K."/>
            <person name="Salamov A."/>
            <person name="Andreopoulos B."/>
            <person name="Baker S."/>
            <person name="Barry K."/>
            <person name="Bills G."/>
            <person name="Bluhm B."/>
            <person name="Cannon C."/>
            <person name="Castanera R."/>
            <person name="Culley D."/>
            <person name="Daum C."/>
            <person name="Ezra D."/>
            <person name="Gonzalez J."/>
            <person name="Henrissat B."/>
            <person name="Kuo A."/>
            <person name="Liang C."/>
            <person name="Lipzen A."/>
            <person name="Lutzoni F."/>
            <person name="Magnuson J."/>
            <person name="Mondo S."/>
            <person name="Nolan M."/>
            <person name="Ohm R."/>
            <person name="Pangilinan J."/>
            <person name="Park H.-J."/>
            <person name="Ramirez L."/>
            <person name="Alfaro M."/>
            <person name="Sun H."/>
            <person name="Tritt A."/>
            <person name="Yoshinaga Y."/>
            <person name="Zwiers L.-H."/>
            <person name="Turgeon B."/>
            <person name="Goodwin S."/>
            <person name="Spatafora J."/>
            <person name="Crous P."/>
            <person name="Grigoriev I."/>
        </authorList>
    </citation>
    <scope>NUCLEOTIDE SEQUENCE</scope>
    <source>
        <strain evidence="18">CBS 115976</strain>
    </source>
</reference>
<comment type="subcellular location">
    <subcellularLocation>
        <location evidence="2">Secreted</location>
    </subcellularLocation>
</comment>
<evidence type="ECO:0000256" key="9">
    <source>
        <dbReference type="ARBA" id="ARBA00023033"/>
    </source>
</evidence>
<dbReference type="GO" id="GO:0004497">
    <property type="term" value="F:monooxygenase activity"/>
    <property type="evidence" value="ECO:0007669"/>
    <property type="project" value="UniProtKB-KW"/>
</dbReference>
<dbReference type="Pfam" id="PF03443">
    <property type="entry name" value="AA9"/>
    <property type="match status" value="1"/>
</dbReference>
<dbReference type="PANTHER" id="PTHR33353:SF10">
    <property type="entry name" value="ENDO-BETA-1,4-GLUCANASE D"/>
    <property type="match status" value="1"/>
</dbReference>
<comment type="similarity">
    <text evidence="13">Belongs to the polysaccharide monooxygenase AA9 family.</text>
</comment>
<feature type="signal peptide" evidence="16">
    <location>
        <begin position="1"/>
        <end position="16"/>
    </location>
</feature>
<feature type="domain" description="Auxiliary Activity family 9 catalytic" evidence="17">
    <location>
        <begin position="17"/>
        <end position="232"/>
    </location>
</feature>
<name>A0A6A6UGE7_9PEZI</name>
<proteinExistence type="inferred from homology"/>
<evidence type="ECO:0000256" key="7">
    <source>
        <dbReference type="ARBA" id="ARBA00023002"/>
    </source>
</evidence>
<protein>
    <recommendedName>
        <fullName evidence="15">lytic cellulose monooxygenase (C4-dehydrogenating)</fullName>
        <ecNumber evidence="15">1.14.99.56</ecNumber>
    </recommendedName>
</protein>
<evidence type="ECO:0000256" key="10">
    <source>
        <dbReference type="ARBA" id="ARBA00023157"/>
    </source>
</evidence>
<keyword evidence="9" id="KW-0503">Monooxygenase</keyword>
<dbReference type="OrthoDB" id="4849160at2759"/>
<evidence type="ECO:0000256" key="12">
    <source>
        <dbReference type="ARBA" id="ARBA00023326"/>
    </source>
</evidence>
<dbReference type="InterPro" id="IPR049892">
    <property type="entry name" value="AA9"/>
</dbReference>
<keyword evidence="4" id="KW-0479">Metal-binding</keyword>
<dbReference type="GO" id="GO:0046872">
    <property type="term" value="F:metal ion binding"/>
    <property type="evidence" value="ECO:0007669"/>
    <property type="project" value="UniProtKB-KW"/>
</dbReference>
<evidence type="ECO:0000256" key="6">
    <source>
        <dbReference type="ARBA" id="ARBA00023001"/>
    </source>
</evidence>
<dbReference type="Gene3D" id="2.70.50.70">
    <property type="match status" value="1"/>
</dbReference>
<evidence type="ECO:0000256" key="3">
    <source>
        <dbReference type="ARBA" id="ARBA00022525"/>
    </source>
</evidence>
<keyword evidence="11" id="KW-0119">Carbohydrate metabolism</keyword>
<keyword evidence="8" id="KW-0186">Copper</keyword>
<evidence type="ECO:0000313" key="19">
    <source>
        <dbReference type="Proteomes" id="UP000799302"/>
    </source>
</evidence>
<dbReference type="InterPro" id="IPR005103">
    <property type="entry name" value="AA9_LPMO"/>
</dbReference>
<evidence type="ECO:0000256" key="14">
    <source>
        <dbReference type="ARBA" id="ARBA00045077"/>
    </source>
</evidence>
<dbReference type="PANTHER" id="PTHR33353">
    <property type="entry name" value="PUTATIVE (AFU_ORTHOLOGUE AFUA_1G12560)-RELATED"/>
    <property type="match status" value="1"/>
</dbReference>
<dbReference type="Proteomes" id="UP000799302">
    <property type="component" value="Unassembled WGS sequence"/>
</dbReference>
<evidence type="ECO:0000256" key="15">
    <source>
        <dbReference type="ARBA" id="ARBA00047174"/>
    </source>
</evidence>
<keyword evidence="12" id="KW-0624">Polysaccharide degradation</keyword>
<keyword evidence="3" id="KW-0964">Secreted</keyword>
<organism evidence="18 19">
    <name type="scientific">Microthyrium microscopicum</name>
    <dbReference type="NCBI Taxonomy" id="703497"/>
    <lineage>
        <taxon>Eukaryota</taxon>
        <taxon>Fungi</taxon>
        <taxon>Dikarya</taxon>
        <taxon>Ascomycota</taxon>
        <taxon>Pezizomycotina</taxon>
        <taxon>Dothideomycetes</taxon>
        <taxon>Dothideomycetes incertae sedis</taxon>
        <taxon>Microthyriales</taxon>
        <taxon>Microthyriaceae</taxon>
        <taxon>Microthyrium</taxon>
    </lineage>
</organism>
<sequence length="347" mass="38160">MKSAHIPLLFASLASAHSAVSSVIFDGTRYPARDARMDRDFNARRIEWNFKDMNGFPWLAVNDVQDPAITCGLSPTPPELTAVARAGSEVTVQWSGIIQMHYGPVLTYLGKWEPGMTPQEVNFFKIKGNGFDTAQKKWANEELIDTHTADTMKIPSDIPPGTYILRTELLALHGNTLSSTPVAGGGPQFYTHCFNVNITSNGTATPSPTVRFPGGYKREDPGVAYAPMRNRNTWSEYIVPGPAVYKGVYGTPVGERKVVELKDTGAFPPEVEKEYEQFKKDNDAWAAKTHTWFNKIDPHGNGGADAPKSDAEPAAQFIAEHLKEGEALKVRQKELKAKMVKLGIANP</sequence>
<dbReference type="AlphaFoldDB" id="A0A6A6UGE7"/>
<feature type="chain" id="PRO_5025673274" description="lytic cellulose monooxygenase (C4-dehydrogenating)" evidence="16">
    <location>
        <begin position="17"/>
        <end position="347"/>
    </location>
</feature>
<evidence type="ECO:0000313" key="18">
    <source>
        <dbReference type="EMBL" id="KAF2670631.1"/>
    </source>
</evidence>
<keyword evidence="19" id="KW-1185">Reference proteome</keyword>
<keyword evidence="7" id="KW-0560">Oxidoreductase</keyword>
<dbReference type="EMBL" id="MU004234">
    <property type="protein sequence ID" value="KAF2670631.1"/>
    <property type="molecule type" value="Genomic_DNA"/>
</dbReference>
<dbReference type="EC" id="1.14.99.56" evidence="15"/>
<evidence type="ECO:0000256" key="4">
    <source>
        <dbReference type="ARBA" id="ARBA00022723"/>
    </source>
</evidence>
<evidence type="ECO:0000256" key="11">
    <source>
        <dbReference type="ARBA" id="ARBA00023277"/>
    </source>
</evidence>
<evidence type="ECO:0000256" key="2">
    <source>
        <dbReference type="ARBA" id="ARBA00004613"/>
    </source>
</evidence>
<comment type="cofactor">
    <cofactor evidence="1">
        <name>Cu(2+)</name>
        <dbReference type="ChEBI" id="CHEBI:29036"/>
    </cofactor>
</comment>
<accession>A0A6A6UGE7</accession>
<evidence type="ECO:0000256" key="5">
    <source>
        <dbReference type="ARBA" id="ARBA00022729"/>
    </source>
</evidence>
<evidence type="ECO:0000256" key="16">
    <source>
        <dbReference type="SAM" id="SignalP"/>
    </source>
</evidence>